<dbReference type="InterPro" id="IPR036188">
    <property type="entry name" value="FAD/NAD-bd_sf"/>
</dbReference>
<protein>
    <recommendedName>
        <fullName evidence="7">FAD-binding domain-containing protein</fullName>
    </recommendedName>
</protein>
<proteinExistence type="inferred from homology"/>
<dbReference type="GeneID" id="39588179"/>
<comment type="similarity">
    <text evidence="1">Belongs to the paxM FAD-dependent monooxygenase family.</text>
</comment>
<evidence type="ECO:0000256" key="1">
    <source>
        <dbReference type="ARBA" id="ARBA00007992"/>
    </source>
</evidence>
<dbReference type="EMBL" id="RSCE01000017">
    <property type="protein sequence ID" value="RSH77325.1"/>
    <property type="molecule type" value="Genomic_DNA"/>
</dbReference>
<dbReference type="GO" id="GO:0004497">
    <property type="term" value="F:monooxygenase activity"/>
    <property type="evidence" value="ECO:0007669"/>
    <property type="project" value="UniProtKB-KW"/>
</dbReference>
<dbReference type="InterPro" id="IPR050493">
    <property type="entry name" value="FAD-dep_Monooxygenase_BioMet"/>
</dbReference>
<feature type="domain" description="FAD-binding" evidence="7">
    <location>
        <begin position="17"/>
        <end position="378"/>
    </location>
</feature>
<name>A0A427XEN9_9TREE</name>
<dbReference type="InterPro" id="IPR002938">
    <property type="entry name" value="FAD-bd"/>
</dbReference>
<dbReference type="Gene3D" id="3.50.50.60">
    <property type="entry name" value="FAD/NAD(P)-binding domain"/>
    <property type="match status" value="1"/>
</dbReference>
<keyword evidence="9" id="KW-1185">Reference proteome</keyword>
<feature type="region of interest" description="Disordered" evidence="6">
    <location>
        <begin position="439"/>
        <end position="469"/>
    </location>
</feature>
<dbReference type="OrthoDB" id="9993796at2759"/>
<evidence type="ECO:0000256" key="3">
    <source>
        <dbReference type="ARBA" id="ARBA00022827"/>
    </source>
</evidence>
<evidence type="ECO:0000256" key="2">
    <source>
        <dbReference type="ARBA" id="ARBA00022630"/>
    </source>
</evidence>
<evidence type="ECO:0000256" key="4">
    <source>
        <dbReference type="ARBA" id="ARBA00023002"/>
    </source>
</evidence>
<reference evidence="8 9" key="1">
    <citation type="submission" date="2018-11" db="EMBL/GenBank/DDBJ databases">
        <title>Genome sequence of Apiotrichum porosum DSM 27194.</title>
        <authorList>
            <person name="Aliyu H."/>
            <person name="Gorte O."/>
            <person name="Ochsenreither K."/>
        </authorList>
    </citation>
    <scope>NUCLEOTIDE SEQUENCE [LARGE SCALE GENOMIC DNA]</scope>
    <source>
        <strain evidence="8 9">DSM 27194</strain>
    </source>
</reference>
<keyword evidence="2" id="KW-0285">Flavoprotein</keyword>
<dbReference type="PRINTS" id="PR00420">
    <property type="entry name" value="RNGMNOXGNASE"/>
</dbReference>
<dbReference type="PANTHER" id="PTHR13789">
    <property type="entry name" value="MONOOXYGENASE"/>
    <property type="match status" value="1"/>
</dbReference>
<dbReference type="Pfam" id="PF01494">
    <property type="entry name" value="FAD_binding_3"/>
    <property type="match status" value="1"/>
</dbReference>
<dbReference type="STRING" id="105984.A0A427XEN9"/>
<dbReference type="SUPFAM" id="SSF51905">
    <property type="entry name" value="FAD/NAD(P)-binding domain"/>
    <property type="match status" value="1"/>
</dbReference>
<evidence type="ECO:0000313" key="8">
    <source>
        <dbReference type="EMBL" id="RSH77325.1"/>
    </source>
</evidence>
<keyword evidence="5" id="KW-0503">Monooxygenase</keyword>
<keyword evidence="3" id="KW-0274">FAD</keyword>
<dbReference type="Proteomes" id="UP000279236">
    <property type="component" value="Unassembled WGS sequence"/>
</dbReference>
<keyword evidence="4" id="KW-0560">Oxidoreductase</keyword>
<evidence type="ECO:0000256" key="6">
    <source>
        <dbReference type="SAM" id="MobiDB-lite"/>
    </source>
</evidence>
<organism evidence="8 9">
    <name type="scientific">Apiotrichum porosum</name>
    <dbReference type="NCBI Taxonomy" id="105984"/>
    <lineage>
        <taxon>Eukaryota</taxon>
        <taxon>Fungi</taxon>
        <taxon>Dikarya</taxon>
        <taxon>Basidiomycota</taxon>
        <taxon>Agaricomycotina</taxon>
        <taxon>Tremellomycetes</taxon>
        <taxon>Trichosporonales</taxon>
        <taxon>Trichosporonaceae</taxon>
        <taxon>Apiotrichum</taxon>
    </lineage>
</organism>
<dbReference type="RefSeq" id="XP_028472472.1">
    <property type="nucleotide sequence ID" value="XM_028619298.1"/>
</dbReference>
<comment type="caution">
    <text evidence="8">The sequence shown here is derived from an EMBL/GenBank/DDBJ whole genome shotgun (WGS) entry which is preliminary data.</text>
</comment>
<gene>
    <name evidence="8" type="ORF">EHS24_003636</name>
</gene>
<evidence type="ECO:0000313" key="9">
    <source>
        <dbReference type="Proteomes" id="UP000279236"/>
    </source>
</evidence>
<accession>A0A427XEN9</accession>
<dbReference type="PANTHER" id="PTHR13789:SF172">
    <property type="entry name" value="HYDROXYLASE, PUTATIVE (AFU_ORTHOLOGUE AFUA_1G12410)-RELATED"/>
    <property type="match status" value="1"/>
</dbReference>
<dbReference type="GO" id="GO:0071949">
    <property type="term" value="F:FAD binding"/>
    <property type="evidence" value="ECO:0007669"/>
    <property type="project" value="InterPro"/>
</dbReference>
<sequence>MTNNTNTSANPAWKPLNVAVVGGGLGGMAAAVALRRAGHKVHIYERRDFKVEVGASISCAANGGQWLKEWNVDVSKGKPVNLMKLVMRDWDTGEILNQYNLDHYEQDWGIPYYMFHRQDMHAMLLEVATSPEGEGEPCTVVVDHIAKSLDYVNGTVTFENGETITADLIIGADGIRSALRGQIGVTPQTRSANQTCYRCNVRRSDIEKLGLMADATDPAIQFWGGFTKGDLNRYYKIVMSPCSGGDVVSFYCFMPTELTNHTQEGFRFAEVPVSDIMAGRYDRLDPKCADLIRNSVDRMPWRLYVHQPYPTWHKGKACLLGDAAHPMMPHQSQGACTAIEDAAALGIIFGRNYDFAANVEAGLDFYEHIRKPRATRVQAASARATENLNERIGFTSLTAPEAALAAKEGKLTVNEMNEYDMHAHIAKEAKAYGHLFAAEPHTPPRSEAASTSFPKPAAPVATSQVAAGV</sequence>
<evidence type="ECO:0000256" key="5">
    <source>
        <dbReference type="ARBA" id="ARBA00023033"/>
    </source>
</evidence>
<evidence type="ECO:0000259" key="7">
    <source>
        <dbReference type="Pfam" id="PF01494"/>
    </source>
</evidence>
<dbReference type="AlphaFoldDB" id="A0A427XEN9"/>